<evidence type="ECO:0000313" key="3">
    <source>
        <dbReference type="Proteomes" id="UP000289718"/>
    </source>
</evidence>
<dbReference type="AlphaFoldDB" id="A0A4Q1AUL4"/>
<comment type="caution">
    <text evidence="2">The sequence shown here is derived from an EMBL/GenBank/DDBJ whole genome shotgun (WGS) entry which is preliminary data.</text>
</comment>
<evidence type="ECO:0000313" key="2">
    <source>
        <dbReference type="EMBL" id="RXK11461.1"/>
    </source>
</evidence>
<keyword evidence="1" id="KW-0472">Membrane</keyword>
<dbReference type="RefSeq" id="WP_129062709.1">
    <property type="nucleotide sequence ID" value="NZ_NXIE01000009.1"/>
</dbReference>
<evidence type="ECO:0000256" key="1">
    <source>
        <dbReference type="SAM" id="Phobius"/>
    </source>
</evidence>
<sequence length="116" mass="13839">MKCKAFSLLELIIVVFLGSIIVIYSFSYSKELYEIQITNENIEKLKIDLNSTRIIIEKNLPQSKDLLRYENKKLYYDGYLLLDEVNSFHMRVLANNILVVFIELENKIKQEWKFKL</sequence>
<organism evidence="2 3">
    <name type="scientific">Halarcobacter mediterraneus</name>
    <dbReference type="NCBI Taxonomy" id="2023153"/>
    <lineage>
        <taxon>Bacteria</taxon>
        <taxon>Pseudomonadati</taxon>
        <taxon>Campylobacterota</taxon>
        <taxon>Epsilonproteobacteria</taxon>
        <taxon>Campylobacterales</taxon>
        <taxon>Arcobacteraceae</taxon>
        <taxon>Halarcobacter</taxon>
    </lineage>
</organism>
<dbReference type="Proteomes" id="UP000289718">
    <property type="component" value="Unassembled WGS sequence"/>
</dbReference>
<dbReference type="OrthoDB" id="5348560at2"/>
<dbReference type="InterPro" id="IPR012902">
    <property type="entry name" value="N_methyl_site"/>
</dbReference>
<dbReference type="EMBL" id="NXIE01000009">
    <property type="protein sequence ID" value="RXK11461.1"/>
    <property type="molecule type" value="Genomic_DNA"/>
</dbReference>
<keyword evidence="1" id="KW-1133">Transmembrane helix</keyword>
<accession>A0A4Q1AUL4</accession>
<protein>
    <recommendedName>
        <fullName evidence="4">Prepilin-type cleavage/methylation domain-containing protein</fullName>
    </recommendedName>
</protein>
<reference evidence="2 3" key="1">
    <citation type="submission" date="2017-09" db="EMBL/GenBank/DDBJ databases">
        <title>Genomics of the genus Arcobacter.</title>
        <authorList>
            <person name="Perez-Cataluna A."/>
            <person name="Figueras M.J."/>
            <person name="Salas-Masso N."/>
        </authorList>
    </citation>
    <scope>NUCLEOTIDE SEQUENCE [LARGE SCALE GENOMIC DNA]</scope>
    <source>
        <strain evidence="2 3">F156-34</strain>
    </source>
</reference>
<feature type="transmembrane region" description="Helical" evidence="1">
    <location>
        <begin position="6"/>
        <end position="26"/>
    </location>
</feature>
<name>A0A4Q1AUL4_9BACT</name>
<proteinExistence type="predicted"/>
<gene>
    <name evidence="2" type="ORF">CP965_13890</name>
</gene>
<keyword evidence="3" id="KW-1185">Reference proteome</keyword>
<dbReference type="NCBIfam" id="TIGR02532">
    <property type="entry name" value="IV_pilin_GFxxxE"/>
    <property type="match status" value="1"/>
</dbReference>
<evidence type="ECO:0008006" key="4">
    <source>
        <dbReference type="Google" id="ProtNLM"/>
    </source>
</evidence>
<dbReference type="Pfam" id="PF07963">
    <property type="entry name" value="N_methyl"/>
    <property type="match status" value="1"/>
</dbReference>
<keyword evidence="1" id="KW-0812">Transmembrane</keyword>